<dbReference type="GO" id="GO:0016491">
    <property type="term" value="F:oxidoreductase activity"/>
    <property type="evidence" value="ECO:0007669"/>
    <property type="project" value="UniProtKB-KW"/>
</dbReference>
<feature type="domain" description="FAD/NAD(P)-binding" evidence="5">
    <location>
        <begin position="29"/>
        <end position="335"/>
    </location>
</feature>
<proteinExistence type="inferred from homology"/>
<dbReference type="Gene3D" id="3.50.50.60">
    <property type="entry name" value="FAD/NAD(P)-binding domain"/>
    <property type="match status" value="2"/>
</dbReference>
<name>A0A8J8WAT2_9EURO</name>
<dbReference type="PRINTS" id="PR00368">
    <property type="entry name" value="FADPNR"/>
</dbReference>
<dbReference type="InterPro" id="IPR023753">
    <property type="entry name" value="FAD/NAD-binding_dom"/>
</dbReference>
<evidence type="ECO:0000256" key="4">
    <source>
        <dbReference type="SAM" id="SignalP"/>
    </source>
</evidence>
<evidence type="ECO:0000313" key="6">
    <source>
        <dbReference type="EMBL" id="KAF7718573.1"/>
    </source>
</evidence>
<organism evidence="6 7">
    <name type="scientific">Penicillium ucsense</name>
    <dbReference type="NCBI Taxonomy" id="2839758"/>
    <lineage>
        <taxon>Eukaryota</taxon>
        <taxon>Fungi</taxon>
        <taxon>Dikarya</taxon>
        <taxon>Ascomycota</taxon>
        <taxon>Pezizomycotina</taxon>
        <taxon>Eurotiomycetes</taxon>
        <taxon>Eurotiomycetidae</taxon>
        <taxon>Eurotiales</taxon>
        <taxon>Aspergillaceae</taxon>
        <taxon>Penicillium</taxon>
    </lineage>
</organism>
<dbReference type="EMBL" id="WIWV01000013">
    <property type="protein sequence ID" value="KAF7718573.1"/>
    <property type="molecule type" value="Genomic_DNA"/>
</dbReference>
<dbReference type="InterPro" id="IPR036188">
    <property type="entry name" value="FAD/NAD-bd_sf"/>
</dbReference>
<comment type="caution">
    <text evidence="6">The sequence shown here is derived from an EMBL/GenBank/DDBJ whole genome shotgun (WGS) entry which is preliminary data.</text>
</comment>
<evidence type="ECO:0000256" key="1">
    <source>
        <dbReference type="ARBA" id="ARBA00009333"/>
    </source>
</evidence>
<dbReference type="GO" id="GO:0097237">
    <property type="term" value="P:cellular response to toxic substance"/>
    <property type="evidence" value="ECO:0007669"/>
    <property type="project" value="UniProtKB-ARBA"/>
</dbReference>
<dbReference type="PANTHER" id="PTHR48105">
    <property type="entry name" value="THIOREDOXIN REDUCTASE 1-RELATED-RELATED"/>
    <property type="match status" value="1"/>
</dbReference>
<keyword evidence="3" id="KW-0560">Oxidoreductase</keyword>
<keyword evidence="2" id="KW-0285">Flavoprotein</keyword>
<evidence type="ECO:0000313" key="7">
    <source>
        <dbReference type="Proteomes" id="UP000631181"/>
    </source>
</evidence>
<dbReference type="AlphaFoldDB" id="A0A8J8WAT2"/>
<comment type="similarity">
    <text evidence="1">Belongs to the class-II pyridine nucleotide-disulfide oxidoreductase family.</text>
</comment>
<feature type="signal peptide" evidence="4">
    <location>
        <begin position="1"/>
        <end position="21"/>
    </location>
</feature>
<dbReference type="InterPro" id="IPR050097">
    <property type="entry name" value="Ferredoxin-NADP_redctase_2"/>
</dbReference>
<accession>A0A8J8WAT2</accession>
<gene>
    <name evidence="6" type="ORF">PECM_001432</name>
</gene>
<dbReference type="OrthoDB" id="4570620at2759"/>
<protein>
    <submittedName>
        <fullName evidence="6">Thioredoxin reductase</fullName>
    </submittedName>
</protein>
<dbReference type="SUPFAM" id="SSF51905">
    <property type="entry name" value="FAD/NAD(P)-binding domain"/>
    <property type="match status" value="1"/>
</dbReference>
<dbReference type="Pfam" id="PF07992">
    <property type="entry name" value="Pyr_redox_2"/>
    <property type="match status" value="1"/>
</dbReference>
<dbReference type="Proteomes" id="UP000631181">
    <property type="component" value="Unassembled WGS sequence"/>
</dbReference>
<feature type="chain" id="PRO_5035186663" evidence="4">
    <location>
        <begin position="22"/>
        <end position="389"/>
    </location>
</feature>
<evidence type="ECO:0000256" key="3">
    <source>
        <dbReference type="ARBA" id="ARBA00023002"/>
    </source>
</evidence>
<evidence type="ECO:0000259" key="5">
    <source>
        <dbReference type="Pfam" id="PF07992"/>
    </source>
</evidence>
<dbReference type="PRINTS" id="PR00469">
    <property type="entry name" value="PNDRDTASEII"/>
</dbReference>
<sequence length="389" mass="42891">MAIKLAGLLSIALSLSGLALADPIPKTDYDVIVVGGGPSGLSALSGVSRVRRTALLFDDKHYRNGPTRNMHDVIGNDGTPPDEFRALARKQISEYPTASWSNQTVMSITFIGTDKVSVFRVTDSEGRNHTARKVVLGTGLRDLLPDTPGVKENWGKGIWWCPWCDGYEHRDQRLGIFGPLADVVGSVLEVNTQYSDIIAYVNGTQNAATEAETEKRRPDWKKQLAVWNVTIDNRTISAVKRLQDGAKVQNEATHQQFDKFQLEFTNGETAERDAIFTNYPSVQASNLPEQLHLNVTNEKIVVSSSSMMTSIAGIYGVGDANSDGSSNVPHAMFSGKKAAVYLHVQLSREDTESKISKRTGLSHTELEEEANRVIGRNLEPFWDDVMSRR</sequence>
<reference evidence="6" key="1">
    <citation type="journal article" date="2020" name="Front. Microbiol.">
        <title>Gene regulatory networks of Penicillium echinulatum 2HH and Penicillium oxalicum 114-2 inferred by a computational biology approach.</title>
        <authorList>
            <person name="Lenz A.R."/>
            <person name="Galan-Vasquez E."/>
            <person name="Balbinot E."/>
            <person name="De Abreu F.P."/>
            <person name="De Oliveira N.S."/>
            <person name="Da Rosa L.O."/>
            <person name="De Avila E Silva S."/>
            <person name="Camassola M."/>
            <person name="Dillon A.J.P."/>
            <person name="Perez-Rueda E."/>
        </authorList>
    </citation>
    <scope>NUCLEOTIDE SEQUENCE</scope>
    <source>
        <strain evidence="6">S1M29</strain>
    </source>
</reference>
<keyword evidence="7" id="KW-1185">Reference proteome</keyword>
<keyword evidence="4" id="KW-0732">Signal</keyword>
<evidence type="ECO:0000256" key="2">
    <source>
        <dbReference type="ARBA" id="ARBA00022630"/>
    </source>
</evidence>